<proteinExistence type="predicted"/>
<dbReference type="AlphaFoldDB" id="A0A2H1IR51"/>
<evidence type="ECO:0000313" key="4">
    <source>
        <dbReference type="Proteomes" id="UP000234333"/>
    </source>
</evidence>
<dbReference type="GeneID" id="99772068"/>
<evidence type="ECO:0000256" key="1">
    <source>
        <dbReference type="SAM" id="MobiDB-lite"/>
    </source>
</evidence>
<protein>
    <recommendedName>
        <fullName evidence="5">EF-hand domain-containing protein</fullName>
    </recommendedName>
</protein>
<evidence type="ECO:0000313" key="3">
    <source>
        <dbReference type="EMBL" id="SMX77709.1"/>
    </source>
</evidence>
<dbReference type="PROSITE" id="PS51257">
    <property type="entry name" value="PROKAR_LIPOPROTEIN"/>
    <property type="match status" value="1"/>
</dbReference>
<feature type="region of interest" description="Disordered" evidence="1">
    <location>
        <begin position="26"/>
        <end position="90"/>
    </location>
</feature>
<organism evidence="3 4">
    <name type="scientific">Brevibacterium casei CIP 102111</name>
    <dbReference type="NCBI Taxonomy" id="1255625"/>
    <lineage>
        <taxon>Bacteria</taxon>
        <taxon>Bacillati</taxon>
        <taxon>Actinomycetota</taxon>
        <taxon>Actinomycetes</taxon>
        <taxon>Micrococcales</taxon>
        <taxon>Brevibacteriaceae</taxon>
        <taxon>Brevibacterium</taxon>
    </lineage>
</organism>
<feature type="signal peptide" evidence="2">
    <location>
        <begin position="1"/>
        <end position="22"/>
    </location>
</feature>
<feature type="chain" id="PRO_5038354099" description="EF-hand domain-containing protein" evidence="2">
    <location>
        <begin position="23"/>
        <end position="172"/>
    </location>
</feature>
<keyword evidence="2" id="KW-0732">Signal</keyword>
<reference evidence="3 4" key="1">
    <citation type="submission" date="2017-03" db="EMBL/GenBank/DDBJ databases">
        <authorList>
            <person name="Afonso C.L."/>
            <person name="Miller P.J."/>
            <person name="Scott M.A."/>
            <person name="Spackman E."/>
            <person name="Goraichik I."/>
            <person name="Dimitrov K.M."/>
            <person name="Suarez D.L."/>
            <person name="Swayne D.E."/>
        </authorList>
    </citation>
    <scope>NUCLEOTIDE SEQUENCE [LARGE SCALE GENOMIC DNA]</scope>
    <source>
        <strain evidence="3 4">CIP 102111</strain>
    </source>
</reference>
<dbReference type="Proteomes" id="UP000234333">
    <property type="component" value="Unassembled WGS sequence"/>
</dbReference>
<name>A0A2H1IR51_9MICO</name>
<evidence type="ECO:0000256" key="2">
    <source>
        <dbReference type="SAM" id="SignalP"/>
    </source>
</evidence>
<dbReference type="RefSeq" id="WP_232252563.1">
    <property type="nucleotide sequence ID" value="NZ_FXZC01000003.1"/>
</dbReference>
<evidence type="ECO:0008006" key="5">
    <source>
        <dbReference type="Google" id="ProtNLM"/>
    </source>
</evidence>
<dbReference type="EMBL" id="FXZC01000003">
    <property type="protein sequence ID" value="SMX77709.1"/>
    <property type="molecule type" value="Genomic_DNA"/>
</dbReference>
<gene>
    <name evidence="3" type="ORF">BC102111_01484</name>
</gene>
<sequence>MRVIRSAGRRAAAVAAMTLALAGCGMGGDSSDAQQPPEVSTLGAETPTPSPTPTEESASPDASEDPFADAARTTSWASDEAMKIDKDGNGTIPAASLEADLVDLFANKFDMSVKEAKCEQDMTVTNWSGFESCNVVDEEMTYFGTIELIDHKDNMVEYEVMFPGIDKDDVDF</sequence>
<accession>A0A2H1IR51</accession>